<dbReference type="Proteomes" id="UP000294824">
    <property type="component" value="Unassembled WGS sequence"/>
</dbReference>
<gene>
    <name evidence="1" type="ORF">DFQ06_1863</name>
</gene>
<reference evidence="1 2" key="1">
    <citation type="submission" date="2019-03" db="EMBL/GenBank/DDBJ databases">
        <title>Genomic Encyclopedia of Type Strains, Phase III (KMG-III): the genomes of soil and plant-associated and newly described type strains.</title>
        <authorList>
            <person name="Whitman W."/>
        </authorList>
    </citation>
    <scope>NUCLEOTIDE SEQUENCE [LARGE SCALE GENOMIC DNA]</scope>
    <source>
        <strain evidence="1 2">CECT 8301</strain>
    </source>
</reference>
<name>A0A4R8M8W0_9FLAO</name>
<comment type="caution">
    <text evidence="1">The sequence shown here is derived from an EMBL/GenBank/DDBJ whole genome shotgun (WGS) entry which is preliminary data.</text>
</comment>
<evidence type="ECO:0000313" key="1">
    <source>
        <dbReference type="EMBL" id="TDY62049.1"/>
    </source>
</evidence>
<keyword evidence="2" id="KW-1185">Reference proteome</keyword>
<accession>A0A4R8M8W0</accession>
<dbReference type="RefSeq" id="WP_133967319.1">
    <property type="nucleotide sequence ID" value="NZ_SORL01000008.1"/>
</dbReference>
<protein>
    <submittedName>
        <fullName evidence="1">Uncharacterized protein</fullName>
    </submittedName>
</protein>
<proteinExistence type="predicted"/>
<organism evidence="1 2">
    <name type="scientific">Algibacter lectus</name>
    <dbReference type="NCBI Taxonomy" id="221126"/>
    <lineage>
        <taxon>Bacteria</taxon>
        <taxon>Pseudomonadati</taxon>
        <taxon>Bacteroidota</taxon>
        <taxon>Flavobacteriia</taxon>
        <taxon>Flavobacteriales</taxon>
        <taxon>Flavobacteriaceae</taxon>
        <taxon>Algibacter</taxon>
    </lineage>
</organism>
<evidence type="ECO:0000313" key="2">
    <source>
        <dbReference type="Proteomes" id="UP000294824"/>
    </source>
</evidence>
<sequence length="301" mass="34721">MDNGQILETAKEKTAKGIDLNDKESLLYNNYLNVLKMYPKTYTNDAYGQLSELYDCCIKDIDVSQISDNEFRSLVIDIDNTINEIIDYVKKYDLKAEKFNSIVGMVKIATKVKHKIRIIPKEDYNELIEEGFDFDLDAHKNNKLMRSDGGFYYESLIRDAIKEIKAAEPGEVVNKKGPGNKTAERLPADQLIIKNWHPNTKIRFIDCLKDEFSKDEYKPKDINNVISYLTVNGYIDTSKDNIVIKEAFCIALKNKKEFQSQTNFDNYYMKTNKGYENKFPLGKKNAIPEKINNIIITNNIG</sequence>
<dbReference type="EMBL" id="SORL01000008">
    <property type="protein sequence ID" value="TDY62049.1"/>
    <property type="molecule type" value="Genomic_DNA"/>
</dbReference>
<dbReference type="AlphaFoldDB" id="A0A4R8M8W0"/>